<dbReference type="PROSITE" id="PS00018">
    <property type="entry name" value="EF_HAND_1"/>
    <property type="match status" value="3"/>
</dbReference>
<evidence type="ECO:0000259" key="4">
    <source>
        <dbReference type="PROSITE" id="PS50222"/>
    </source>
</evidence>
<dbReference type="SMART" id="SM00054">
    <property type="entry name" value="EFh"/>
    <property type="match status" value="3"/>
</dbReference>
<feature type="domain" description="EF-hand" evidence="4">
    <location>
        <begin position="26"/>
        <end position="61"/>
    </location>
</feature>
<dbReference type="InterPro" id="IPR050145">
    <property type="entry name" value="Centrin_CML-like"/>
</dbReference>
<dbReference type="InterPro" id="IPR002048">
    <property type="entry name" value="EF_hand_dom"/>
</dbReference>
<feature type="compositionally biased region" description="Basic and acidic residues" evidence="3">
    <location>
        <begin position="240"/>
        <end position="251"/>
    </location>
</feature>
<keyword evidence="2" id="KW-0106">Calcium</keyword>
<sequence>DGTGCLDPVEIRMAIRRTLRIPRDVISDSQISSLCALLDADNSGSVSLSELVAWVGIDRLKEGAVKDSFFSGLGIQKVGGAAFELDCLATARSRLPASGSTPRGSMSPRKKGPPLSATVIETLRMRVKAAAYAGHMGREIQALFGRFDRDGSGKLEADEVRQALRRALRIPKNVVSDEEIMSFCDMLDLDGSGDISIAEIVEFVGRDPETSKRTGRQLVRTITATAEAGATSETWMAGADEEHFPGKPETG</sequence>
<name>A0A813E6U5_POLGL</name>
<feature type="region of interest" description="Disordered" evidence="3">
    <location>
        <begin position="95"/>
        <end position="114"/>
    </location>
</feature>
<feature type="non-terminal residue" evidence="5">
    <location>
        <position position="251"/>
    </location>
</feature>
<dbReference type="OrthoDB" id="416789at2759"/>
<dbReference type="InterPro" id="IPR018247">
    <property type="entry name" value="EF_Hand_1_Ca_BS"/>
</dbReference>
<accession>A0A813E6U5</accession>
<feature type="domain" description="EF-hand" evidence="4">
    <location>
        <begin position="175"/>
        <end position="210"/>
    </location>
</feature>
<feature type="region of interest" description="Disordered" evidence="3">
    <location>
        <begin position="229"/>
        <end position="251"/>
    </location>
</feature>
<dbReference type="OMA" id="GHMGREI"/>
<evidence type="ECO:0000313" key="6">
    <source>
        <dbReference type="Proteomes" id="UP000654075"/>
    </source>
</evidence>
<organism evidence="5 6">
    <name type="scientific">Polarella glacialis</name>
    <name type="common">Dinoflagellate</name>
    <dbReference type="NCBI Taxonomy" id="89957"/>
    <lineage>
        <taxon>Eukaryota</taxon>
        <taxon>Sar</taxon>
        <taxon>Alveolata</taxon>
        <taxon>Dinophyceae</taxon>
        <taxon>Suessiales</taxon>
        <taxon>Suessiaceae</taxon>
        <taxon>Polarella</taxon>
    </lineage>
</organism>
<dbReference type="Gene3D" id="1.10.238.10">
    <property type="entry name" value="EF-hand"/>
    <property type="match status" value="2"/>
</dbReference>
<evidence type="ECO:0000256" key="2">
    <source>
        <dbReference type="ARBA" id="ARBA00022837"/>
    </source>
</evidence>
<dbReference type="EMBL" id="CAJNNV010008419">
    <property type="protein sequence ID" value="CAE8596202.1"/>
    <property type="molecule type" value="Genomic_DNA"/>
</dbReference>
<evidence type="ECO:0000313" key="5">
    <source>
        <dbReference type="EMBL" id="CAE8596202.1"/>
    </source>
</evidence>
<protein>
    <recommendedName>
        <fullName evidence="4">EF-hand domain-containing protein</fullName>
    </recommendedName>
</protein>
<evidence type="ECO:0000256" key="3">
    <source>
        <dbReference type="SAM" id="MobiDB-lite"/>
    </source>
</evidence>
<dbReference type="InterPro" id="IPR011992">
    <property type="entry name" value="EF-hand-dom_pair"/>
</dbReference>
<dbReference type="CDD" id="cd00051">
    <property type="entry name" value="EFh"/>
    <property type="match status" value="1"/>
</dbReference>
<dbReference type="AlphaFoldDB" id="A0A813E6U5"/>
<dbReference type="PROSITE" id="PS50222">
    <property type="entry name" value="EF_HAND_2"/>
    <property type="match status" value="3"/>
</dbReference>
<reference evidence="5" key="1">
    <citation type="submission" date="2021-02" db="EMBL/GenBank/DDBJ databases">
        <authorList>
            <person name="Dougan E. K."/>
            <person name="Rhodes N."/>
            <person name="Thang M."/>
            <person name="Chan C."/>
        </authorList>
    </citation>
    <scope>NUCLEOTIDE SEQUENCE</scope>
</reference>
<comment type="caution">
    <text evidence="5">The sequence shown here is derived from an EMBL/GenBank/DDBJ whole genome shotgun (WGS) entry which is preliminary data.</text>
</comment>
<dbReference type="Proteomes" id="UP000654075">
    <property type="component" value="Unassembled WGS sequence"/>
</dbReference>
<keyword evidence="1" id="KW-0677">Repeat</keyword>
<dbReference type="GO" id="GO:0005509">
    <property type="term" value="F:calcium ion binding"/>
    <property type="evidence" value="ECO:0007669"/>
    <property type="project" value="InterPro"/>
</dbReference>
<gene>
    <name evidence="5" type="ORF">PGLA1383_LOCUS14671</name>
</gene>
<dbReference type="SUPFAM" id="SSF47473">
    <property type="entry name" value="EF-hand"/>
    <property type="match status" value="1"/>
</dbReference>
<dbReference type="PANTHER" id="PTHR23050">
    <property type="entry name" value="CALCIUM BINDING PROTEIN"/>
    <property type="match status" value="1"/>
</dbReference>
<proteinExistence type="predicted"/>
<feature type="domain" description="EF-hand" evidence="4">
    <location>
        <begin position="135"/>
        <end position="170"/>
    </location>
</feature>
<keyword evidence="6" id="KW-1185">Reference proteome</keyword>
<dbReference type="Pfam" id="PF13499">
    <property type="entry name" value="EF-hand_7"/>
    <property type="match status" value="1"/>
</dbReference>
<evidence type="ECO:0000256" key="1">
    <source>
        <dbReference type="ARBA" id="ARBA00022737"/>
    </source>
</evidence>